<feature type="domain" description="DUF1638" evidence="1">
    <location>
        <begin position="28"/>
        <end position="179"/>
    </location>
</feature>
<dbReference type="AlphaFoldDB" id="A0A975GGX5"/>
<dbReference type="Pfam" id="PF07796">
    <property type="entry name" value="DUF1638"/>
    <property type="match status" value="1"/>
</dbReference>
<accession>A0A975GGX5</accession>
<keyword evidence="3" id="KW-1185">Reference proteome</keyword>
<evidence type="ECO:0000259" key="1">
    <source>
        <dbReference type="Pfam" id="PF07796"/>
    </source>
</evidence>
<evidence type="ECO:0000313" key="3">
    <source>
        <dbReference type="Proteomes" id="UP000663720"/>
    </source>
</evidence>
<proteinExistence type="predicted"/>
<dbReference type="KEGG" id="dli:dnl_31440"/>
<sequence length="196" mass="22460">MLLIGCGILKKEIKLIIEKNKWPLDTLFLDSALHIDFKKLSGKLTSALEKHHGKNIIVFYGCCHPLMEQILEKEHTFRTRGQNCVDILLGYEFFSEELAKGAFFLLEDWALRWDHVVTKTFGNNEKILKDIFQGDRKYLLCVRTPCSGSFEVMAEQAGKKVGLPIKWTDSGLEHLESVLTEAVAKKMKELECKTQE</sequence>
<gene>
    <name evidence="2" type="ORF">dnl_31440</name>
</gene>
<evidence type="ECO:0000313" key="2">
    <source>
        <dbReference type="EMBL" id="QTA80831.1"/>
    </source>
</evidence>
<name>A0A975GGX5_9BACT</name>
<protein>
    <submittedName>
        <fullName evidence="2">DUF1638</fullName>
    </submittedName>
</protein>
<dbReference type="Proteomes" id="UP000663720">
    <property type="component" value="Chromosome"/>
</dbReference>
<dbReference type="InterPro" id="IPR012437">
    <property type="entry name" value="DUF1638"/>
</dbReference>
<dbReference type="EMBL" id="CP061799">
    <property type="protein sequence ID" value="QTA80831.1"/>
    <property type="molecule type" value="Genomic_DNA"/>
</dbReference>
<organism evidence="2 3">
    <name type="scientific">Desulfonema limicola</name>
    <dbReference type="NCBI Taxonomy" id="45656"/>
    <lineage>
        <taxon>Bacteria</taxon>
        <taxon>Pseudomonadati</taxon>
        <taxon>Thermodesulfobacteriota</taxon>
        <taxon>Desulfobacteria</taxon>
        <taxon>Desulfobacterales</taxon>
        <taxon>Desulfococcaceae</taxon>
        <taxon>Desulfonema</taxon>
    </lineage>
</organism>
<reference evidence="2" key="1">
    <citation type="journal article" date="2021" name="Microb. Physiol.">
        <title>Proteogenomic Insights into the Physiology of Marine, Sulfate-Reducing, Filamentous Desulfonema limicola and Desulfonema magnum.</title>
        <authorList>
            <person name="Schnaars V."/>
            <person name="Wohlbrand L."/>
            <person name="Scheve S."/>
            <person name="Hinrichs C."/>
            <person name="Reinhardt R."/>
            <person name="Rabus R."/>
        </authorList>
    </citation>
    <scope>NUCLEOTIDE SEQUENCE</scope>
    <source>
        <strain evidence="2">5ac10</strain>
    </source>
</reference>